<keyword evidence="3" id="KW-1185">Reference proteome</keyword>
<sequence>MAGLAGNQDPAHDTLALGRGETGRPALSPQAASPRGETGRPALSPQAARPGGLPSRHPGSHQLAWQVDPPGGGGKILIFPGPLRGVGAARWPTPPRLLGARWDGETGWKPGSRPRHPSLGQGRDRAASPRGETRRPALSPQAASPRGETGRPARSPQAASPRGETGRPALSPQAASPRGENGRPALSPQESIPGRVHLLTSLWTVILPVCPPGWKLPLYPAVWKFAISLRYICLMGILVILTTGLGKSINRPLRVPWRALLLSHLNPLGFLPPRHLAQALAREGETSKQDLMNSIGIGPNSNSVGMPSVQSIPLSQADVEMADGGNSHGEAVSNSLLKPVGGIGKKKLKKLMQMKKLNRRSRKGKGWTKRSRKL</sequence>
<dbReference type="Proteomes" id="UP001418222">
    <property type="component" value="Unassembled WGS sequence"/>
</dbReference>
<feature type="compositionally biased region" description="Basic and acidic residues" evidence="1">
    <location>
        <begin position="122"/>
        <end position="135"/>
    </location>
</feature>
<feature type="region of interest" description="Disordered" evidence="1">
    <location>
        <begin position="353"/>
        <end position="374"/>
    </location>
</feature>
<protein>
    <submittedName>
        <fullName evidence="2">Uncharacterized protein</fullName>
    </submittedName>
</protein>
<reference evidence="2 3" key="1">
    <citation type="journal article" date="2022" name="Nat. Plants">
        <title>Genomes of leafy and leafless Platanthera orchids illuminate the evolution of mycoheterotrophy.</title>
        <authorList>
            <person name="Li M.H."/>
            <person name="Liu K.W."/>
            <person name="Li Z."/>
            <person name="Lu H.C."/>
            <person name="Ye Q.L."/>
            <person name="Zhang D."/>
            <person name="Wang J.Y."/>
            <person name="Li Y.F."/>
            <person name="Zhong Z.M."/>
            <person name="Liu X."/>
            <person name="Yu X."/>
            <person name="Liu D.K."/>
            <person name="Tu X.D."/>
            <person name="Liu B."/>
            <person name="Hao Y."/>
            <person name="Liao X.Y."/>
            <person name="Jiang Y.T."/>
            <person name="Sun W.H."/>
            <person name="Chen J."/>
            <person name="Chen Y.Q."/>
            <person name="Ai Y."/>
            <person name="Zhai J.W."/>
            <person name="Wu S.S."/>
            <person name="Zhou Z."/>
            <person name="Hsiao Y.Y."/>
            <person name="Wu W.L."/>
            <person name="Chen Y.Y."/>
            <person name="Lin Y.F."/>
            <person name="Hsu J.L."/>
            <person name="Li C.Y."/>
            <person name="Wang Z.W."/>
            <person name="Zhao X."/>
            <person name="Zhong W.Y."/>
            <person name="Ma X.K."/>
            <person name="Ma L."/>
            <person name="Huang J."/>
            <person name="Chen G.Z."/>
            <person name="Huang M.Z."/>
            <person name="Huang L."/>
            <person name="Peng D.H."/>
            <person name="Luo Y.B."/>
            <person name="Zou S.Q."/>
            <person name="Chen S.P."/>
            <person name="Lan S."/>
            <person name="Tsai W.C."/>
            <person name="Van de Peer Y."/>
            <person name="Liu Z.J."/>
        </authorList>
    </citation>
    <scope>NUCLEOTIDE SEQUENCE [LARGE SCALE GENOMIC DNA]</scope>
    <source>
        <strain evidence="2">Lor287</strain>
    </source>
</reference>
<feature type="region of interest" description="Disordered" evidence="1">
    <location>
        <begin position="90"/>
        <end position="190"/>
    </location>
</feature>
<name>A0AAP0BI19_9ASPA</name>
<evidence type="ECO:0000256" key="1">
    <source>
        <dbReference type="SAM" id="MobiDB-lite"/>
    </source>
</evidence>
<organism evidence="2 3">
    <name type="scientific">Platanthera zijinensis</name>
    <dbReference type="NCBI Taxonomy" id="2320716"/>
    <lineage>
        <taxon>Eukaryota</taxon>
        <taxon>Viridiplantae</taxon>
        <taxon>Streptophyta</taxon>
        <taxon>Embryophyta</taxon>
        <taxon>Tracheophyta</taxon>
        <taxon>Spermatophyta</taxon>
        <taxon>Magnoliopsida</taxon>
        <taxon>Liliopsida</taxon>
        <taxon>Asparagales</taxon>
        <taxon>Orchidaceae</taxon>
        <taxon>Orchidoideae</taxon>
        <taxon>Orchideae</taxon>
        <taxon>Orchidinae</taxon>
        <taxon>Platanthera</taxon>
    </lineage>
</organism>
<evidence type="ECO:0000313" key="3">
    <source>
        <dbReference type="Proteomes" id="UP001418222"/>
    </source>
</evidence>
<feature type="region of interest" description="Disordered" evidence="1">
    <location>
        <begin position="1"/>
        <end position="69"/>
    </location>
</feature>
<proteinExistence type="predicted"/>
<comment type="caution">
    <text evidence="2">The sequence shown here is derived from an EMBL/GenBank/DDBJ whole genome shotgun (WGS) entry which is preliminary data.</text>
</comment>
<dbReference type="EMBL" id="JBBWWQ010000008">
    <property type="protein sequence ID" value="KAK8940476.1"/>
    <property type="molecule type" value="Genomic_DNA"/>
</dbReference>
<accession>A0AAP0BI19</accession>
<evidence type="ECO:0000313" key="2">
    <source>
        <dbReference type="EMBL" id="KAK8940476.1"/>
    </source>
</evidence>
<dbReference type="AlphaFoldDB" id="A0AAP0BI19"/>
<gene>
    <name evidence="2" type="ORF">KSP39_PZI010037</name>
</gene>